<sequence length="74" mass="7923">MRSSVAQNPRPTMAVIPPSLASMNRGLPVRNDTPTTSARMLSVSTPSMSTRRRVTTDQIARTAGGTMPRNSASH</sequence>
<protein>
    <submittedName>
        <fullName evidence="2">Uncharacterized protein</fullName>
    </submittedName>
</protein>
<gene>
    <name evidence="2" type="ORF">AWN90_05385</name>
</gene>
<proteinExistence type="predicted"/>
<comment type="caution">
    <text evidence="2">The sequence shown here is derived from an EMBL/GenBank/DDBJ whole genome shotgun (WGS) entry which is preliminary data.</text>
</comment>
<keyword evidence="3" id="KW-1185">Reference proteome</keyword>
<dbReference type="AlphaFoldDB" id="A0A164J404"/>
<evidence type="ECO:0000313" key="3">
    <source>
        <dbReference type="Proteomes" id="UP000076512"/>
    </source>
</evidence>
<feature type="compositionally biased region" description="Polar residues" evidence="1">
    <location>
        <begin position="1"/>
        <end position="10"/>
    </location>
</feature>
<dbReference type="STRING" id="455432.AWN90_05385"/>
<feature type="compositionally biased region" description="Polar residues" evidence="1">
    <location>
        <begin position="32"/>
        <end position="49"/>
    </location>
</feature>
<evidence type="ECO:0000313" key="2">
    <source>
        <dbReference type="EMBL" id="KZM70023.1"/>
    </source>
</evidence>
<dbReference type="Proteomes" id="UP000076512">
    <property type="component" value="Unassembled WGS sequence"/>
</dbReference>
<reference evidence="2 3" key="1">
    <citation type="submission" date="2016-04" db="EMBL/GenBank/DDBJ databases">
        <authorList>
            <person name="Evans L.H."/>
            <person name="Alamgir A."/>
            <person name="Owens N."/>
            <person name="Weber N.D."/>
            <person name="Virtaneva K."/>
            <person name="Barbian K."/>
            <person name="Babar A."/>
            <person name="Rosenke K."/>
        </authorList>
    </citation>
    <scope>NUCLEOTIDE SEQUENCE [LARGE SCALE GENOMIC DNA]</scope>
    <source>
        <strain evidence="2 3">IFM 0406</strain>
    </source>
</reference>
<feature type="region of interest" description="Disordered" evidence="1">
    <location>
        <begin position="1"/>
        <end position="74"/>
    </location>
</feature>
<name>A0A164J404_9NOCA</name>
<dbReference type="EMBL" id="LWGR01000016">
    <property type="protein sequence ID" value="KZM70023.1"/>
    <property type="molecule type" value="Genomic_DNA"/>
</dbReference>
<organism evidence="2 3">
    <name type="scientific">Nocardia terpenica</name>
    <dbReference type="NCBI Taxonomy" id="455432"/>
    <lineage>
        <taxon>Bacteria</taxon>
        <taxon>Bacillati</taxon>
        <taxon>Actinomycetota</taxon>
        <taxon>Actinomycetes</taxon>
        <taxon>Mycobacteriales</taxon>
        <taxon>Nocardiaceae</taxon>
        <taxon>Nocardia</taxon>
    </lineage>
</organism>
<evidence type="ECO:0000256" key="1">
    <source>
        <dbReference type="SAM" id="MobiDB-lite"/>
    </source>
</evidence>
<accession>A0A164J404</accession>